<evidence type="ECO:0000256" key="3">
    <source>
        <dbReference type="ARBA" id="ARBA00012438"/>
    </source>
</evidence>
<dbReference type="SMART" id="SM00387">
    <property type="entry name" value="HATPase_c"/>
    <property type="match status" value="1"/>
</dbReference>
<organism evidence="14 15">
    <name type="scientific">Tissierella simiarum</name>
    <dbReference type="NCBI Taxonomy" id="2841534"/>
    <lineage>
        <taxon>Bacteria</taxon>
        <taxon>Bacillati</taxon>
        <taxon>Bacillota</taxon>
        <taxon>Tissierellia</taxon>
        <taxon>Tissierellales</taxon>
        <taxon>Tissierellaceae</taxon>
        <taxon>Tissierella</taxon>
    </lineage>
</organism>
<keyword evidence="5" id="KW-0597">Phosphoprotein</keyword>
<evidence type="ECO:0000256" key="11">
    <source>
        <dbReference type="ARBA" id="ARBA00023136"/>
    </source>
</evidence>
<evidence type="ECO:0000256" key="2">
    <source>
        <dbReference type="ARBA" id="ARBA00004651"/>
    </source>
</evidence>
<evidence type="ECO:0000259" key="13">
    <source>
        <dbReference type="PROSITE" id="PS50885"/>
    </source>
</evidence>
<evidence type="ECO:0000256" key="9">
    <source>
        <dbReference type="ARBA" id="ARBA00022840"/>
    </source>
</evidence>
<dbReference type="InterPro" id="IPR003661">
    <property type="entry name" value="HisK_dim/P_dom"/>
</dbReference>
<dbReference type="CDD" id="cd00082">
    <property type="entry name" value="HisKA"/>
    <property type="match status" value="1"/>
</dbReference>
<feature type="domain" description="HAMP" evidence="13">
    <location>
        <begin position="10"/>
        <end position="62"/>
    </location>
</feature>
<dbReference type="InterPro" id="IPR050398">
    <property type="entry name" value="HssS/ArlS-like"/>
</dbReference>
<dbReference type="PANTHER" id="PTHR45528">
    <property type="entry name" value="SENSOR HISTIDINE KINASE CPXA"/>
    <property type="match status" value="1"/>
</dbReference>
<name>A0ABS6E534_9FIRM</name>
<evidence type="ECO:0000256" key="4">
    <source>
        <dbReference type="ARBA" id="ARBA00022475"/>
    </source>
</evidence>
<keyword evidence="9" id="KW-0067">ATP-binding</keyword>
<dbReference type="Proteomes" id="UP000749471">
    <property type="component" value="Unassembled WGS sequence"/>
</dbReference>
<comment type="subcellular location">
    <subcellularLocation>
        <location evidence="2">Cell membrane</location>
        <topology evidence="2">Multi-pass membrane protein</topology>
    </subcellularLocation>
</comment>
<keyword evidence="10" id="KW-0902">Two-component regulatory system</keyword>
<reference evidence="14 15" key="1">
    <citation type="submission" date="2021-06" db="EMBL/GenBank/DDBJ databases">
        <authorList>
            <person name="Sun Q."/>
            <person name="Li D."/>
        </authorList>
    </citation>
    <scope>NUCLEOTIDE SEQUENCE [LARGE SCALE GENOMIC DNA]</scope>
    <source>
        <strain evidence="14 15">MSJ-40</strain>
    </source>
</reference>
<dbReference type="EMBL" id="JAHLPM010000006">
    <property type="protein sequence ID" value="MBU5438032.1"/>
    <property type="molecule type" value="Genomic_DNA"/>
</dbReference>
<dbReference type="PROSITE" id="PS50885">
    <property type="entry name" value="HAMP"/>
    <property type="match status" value="1"/>
</dbReference>
<dbReference type="Pfam" id="PF02518">
    <property type="entry name" value="HATPase_c"/>
    <property type="match status" value="1"/>
</dbReference>
<evidence type="ECO:0000313" key="15">
    <source>
        <dbReference type="Proteomes" id="UP000749471"/>
    </source>
</evidence>
<evidence type="ECO:0000256" key="10">
    <source>
        <dbReference type="ARBA" id="ARBA00023012"/>
    </source>
</evidence>
<dbReference type="PANTHER" id="PTHR45528:SF1">
    <property type="entry name" value="SENSOR HISTIDINE KINASE CPXA"/>
    <property type="match status" value="1"/>
</dbReference>
<sequence>MIFIIYLWLKKITYSLSHLADGMVFVGKGDFSNRLEVRSKDEVASLINHFNMMQDRIEEQMDYLQLEKKKIEELEKSSRDFFNYATHEMKTPITAIIGYTQLLQKGDIDEEVKEKVYNRIIAESKRLHKMVQNMLVVARSKEMQTYTPQSFNIKHLLIRIVHEFQLAFKKQNIEINLKSEDAVVFAIEEEIRSILLNLIDNGIKYSQDGKIDIGCKCKDDNIYIAVENKCSPIPQEIRENLFDSFIKYNYGNHKQISSGLGLFICRELAEKNDAQINYTINDDRICFSIELAKGE</sequence>
<evidence type="ECO:0000256" key="7">
    <source>
        <dbReference type="ARBA" id="ARBA00022741"/>
    </source>
</evidence>
<evidence type="ECO:0000256" key="1">
    <source>
        <dbReference type="ARBA" id="ARBA00000085"/>
    </source>
</evidence>
<gene>
    <name evidence="14" type="ORF">KQI42_08440</name>
</gene>
<dbReference type="Pfam" id="PF00672">
    <property type="entry name" value="HAMP"/>
    <property type="match status" value="1"/>
</dbReference>
<feature type="domain" description="Histidine kinase" evidence="12">
    <location>
        <begin position="84"/>
        <end position="295"/>
    </location>
</feature>
<dbReference type="RefSeq" id="WP_216518781.1">
    <property type="nucleotide sequence ID" value="NZ_JAHLPM010000006.1"/>
</dbReference>
<evidence type="ECO:0000256" key="6">
    <source>
        <dbReference type="ARBA" id="ARBA00022679"/>
    </source>
</evidence>
<evidence type="ECO:0000256" key="5">
    <source>
        <dbReference type="ARBA" id="ARBA00022553"/>
    </source>
</evidence>
<comment type="caution">
    <text evidence="14">The sequence shown here is derived from an EMBL/GenBank/DDBJ whole genome shotgun (WGS) entry which is preliminary data.</text>
</comment>
<dbReference type="PROSITE" id="PS50109">
    <property type="entry name" value="HIS_KIN"/>
    <property type="match status" value="1"/>
</dbReference>
<dbReference type="InterPro" id="IPR003660">
    <property type="entry name" value="HAMP_dom"/>
</dbReference>
<dbReference type="GO" id="GO:0016301">
    <property type="term" value="F:kinase activity"/>
    <property type="evidence" value="ECO:0007669"/>
    <property type="project" value="UniProtKB-KW"/>
</dbReference>
<dbReference type="InterPro" id="IPR003594">
    <property type="entry name" value="HATPase_dom"/>
</dbReference>
<keyword evidence="4" id="KW-1003">Cell membrane</keyword>
<dbReference type="SMART" id="SM00304">
    <property type="entry name" value="HAMP"/>
    <property type="match status" value="1"/>
</dbReference>
<keyword evidence="6" id="KW-0808">Transferase</keyword>
<protein>
    <recommendedName>
        <fullName evidence="3">histidine kinase</fullName>
        <ecNumber evidence="3">2.7.13.3</ecNumber>
    </recommendedName>
</protein>
<dbReference type="SMART" id="SM00388">
    <property type="entry name" value="HisKA"/>
    <property type="match status" value="1"/>
</dbReference>
<keyword evidence="11" id="KW-0472">Membrane</keyword>
<proteinExistence type="predicted"/>
<comment type="catalytic activity">
    <reaction evidence="1">
        <text>ATP + protein L-histidine = ADP + protein N-phospho-L-histidine.</text>
        <dbReference type="EC" id="2.7.13.3"/>
    </reaction>
</comment>
<dbReference type="InterPro" id="IPR005467">
    <property type="entry name" value="His_kinase_dom"/>
</dbReference>
<keyword evidence="8 14" id="KW-0418">Kinase</keyword>
<accession>A0ABS6E534</accession>
<dbReference type="CDD" id="cd06225">
    <property type="entry name" value="HAMP"/>
    <property type="match status" value="1"/>
</dbReference>
<keyword evidence="7" id="KW-0547">Nucleotide-binding</keyword>
<keyword evidence="15" id="KW-1185">Reference proteome</keyword>
<evidence type="ECO:0000256" key="8">
    <source>
        <dbReference type="ARBA" id="ARBA00022777"/>
    </source>
</evidence>
<dbReference type="EC" id="2.7.13.3" evidence="3"/>
<dbReference type="Pfam" id="PF00512">
    <property type="entry name" value="HisKA"/>
    <property type="match status" value="1"/>
</dbReference>
<evidence type="ECO:0000313" key="14">
    <source>
        <dbReference type="EMBL" id="MBU5438032.1"/>
    </source>
</evidence>
<evidence type="ECO:0000259" key="12">
    <source>
        <dbReference type="PROSITE" id="PS50109"/>
    </source>
</evidence>